<evidence type="ECO:0000313" key="9">
    <source>
        <dbReference type="EMBL" id="OFV69858.1"/>
    </source>
</evidence>
<dbReference type="Pfam" id="PF01628">
    <property type="entry name" value="HrcA"/>
    <property type="match status" value="1"/>
</dbReference>
<comment type="similarity">
    <text evidence="6">Belongs to the HrcA family.</text>
</comment>
<dbReference type="InterPro" id="IPR021153">
    <property type="entry name" value="HrcA_C"/>
</dbReference>
<dbReference type="FunFam" id="1.10.10.10:FF:000049">
    <property type="entry name" value="Heat-inducible transcription repressor HrcA"/>
    <property type="match status" value="1"/>
</dbReference>
<comment type="function">
    <text evidence="5 6">Negative regulator of class I heat shock genes (grpE-dnaK-dnaJ and groELS operons). Prevents heat-shock induction of these operons.</text>
</comment>
<accession>A0A1F2PF12</accession>
<evidence type="ECO:0000259" key="8">
    <source>
        <dbReference type="Pfam" id="PF03444"/>
    </source>
</evidence>
<dbReference type="InterPro" id="IPR005104">
    <property type="entry name" value="WHTH_HrcA_DNA-bd"/>
</dbReference>
<dbReference type="EMBL" id="LKEU01000035">
    <property type="protein sequence ID" value="OFV69858.1"/>
    <property type="molecule type" value="Genomic_DNA"/>
</dbReference>
<dbReference type="STRING" id="52694.ACWI_24970"/>
<dbReference type="PIRSF" id="PIRSF005485">
    <property type="entry name" value="HrcA"/>
    <property type="match status" value="1"/>
</dbReference>
<evidence type="ECO:0000313" key="10">
    <source>
        <dbReference type="EMBL" id="UYO63673.1"/>
    </source>
</evidence>
<dbReference type="Gene3D" id="1.10.10.10">
    <property type="entry name" value="Winged helix-like DNA-binding domain superfamily/Winged helix DNA-binding domain"/>
    <property type="match status" value="1"/>
</dbReference>
<keyword evidence="3 6" id="KW-0346">Stress response</keyword>
<evidence type="ECO:0000256" key="3">
    <source>
        <dbReference type="ARBA" id="ARBA00023016"/>
    </source>
</evidence>
<dbReference type="InterPro" id="IPR023120">
    <property type="entry name" value="WHTH_transcript_rep_HrcA_IDD"/>
</dbReference>
<evidence type="ECO:0000256" key="4">
    <source>
        <dbReference type="ARBA" id="ARBA00023163"/>
    </source>
</evidence>
<evidence type="ECO:0000256" key="6">
    <source>
        <dbReference type="HAMAP-Rule" id="MF_00081"/>
    </source>
</evidence>
<keyword evidence="4 6" id="KW-0804">Transcription</keyword>
<dbReference type="Gene3D" id="3.30.390.60">
    <property type="entry name" value="Heat-inducible transcription repressor hrca homolog, domain 3"/>
    <property type="match status" value="1"/>
</dbReference>
<dbReference type="RefSeq" id="WP_070371775.1">
    <property type="nucleotide sequence ID" value="NZ_CABIIK010000045.1"/>
</dbReference>
<sequence length="344" mass="38819">MELNARKKKILEVIIRDYINTAEPVGSRTLSKRCNLGISPATIRNEMADLEELGFLVQPHTSSGRIPTQQAYRYYVDEIMEIQKLEKMIRTDIHRGFLDHTTELGPTMSHTAQVLSQLTNYTAVVLAPRVTNFNCKHVQIVSLIKNRVLMVVVTQEGMAKNIEVTLSQEVDTILALKLSNVINGFLKNTVLSEMSSDLIDQIQELSPAESKLIHEIIPHLKKALMEDASEVHSTGLTNLFNYPEFSDVNKIKQLINIVQEKQVLSEMMASKDGNQVIRIKIGSENDNENLKDFSIITSTYELDGEMMGAFGVIGPTRMNYDNVSSVLNYIRNELNLHISNLLMK</sequence>
<dbReference type="SUPFAM" id="SSF55781">
    <property type="entry name" value="GAF domain-like"/>
    <property type="match status" value="1"/>
</dbReference>
<dbReference type="Proteomes" id="UP000176244">
    <property type="component" value="Unassembled WGS sequence"/>
</dbReference>
<keyword evidence="12" id="KW-1185">Reference proteome</keyword>
<dbReference type="HAMAP" id="MF_00081">
    <property type="entry name" value="HrcA"/>
    <property type="match status" value="1"/>
</dbReference>
<dbReference type="GO" id="GO:0045892">
    <property type="term" value="P:negative regulation of DNA-templated transcription"/>
    <property type="evidence" value="ECO:0007669"/>
    <property type="project" value="UniProtKB-UniRule"/>
</dbReference>
<dbReference type="EMBL" id="CP087994">
    <property type="protein sequence ID" value="UYO63673.1"/>
    <property type="molecule type" value="Genomic_DNA"/>
</dbReference>
<feature type="domain" description="Winged helix-turn-helix transcription repressor HrcA DNA-binding" evidence="8">
    <location>
        <begin position="3"/>
        <end position="74"/>
    </location>
</feature>
<evidence type="ECO:0000256" key="2">
    <source>
        <dbReference type="ARBA" id="ARBA00023015"/>
    </source>
</evidence>
<reference evidence="10" key="2">
    <citation type="submission" date="2021-11" db="EMBL/GenBank/DDBJ databases">
        <title>Isoprene-degrading acetogen.</title>
        <authorList>
            <person name="Yang Y."/>
            <person name="Jin H."/>
            <person name="Yan J."/>
        </authorList>
    </citation>
    <scope>NUCLEOTIDE SEQUENCE</scope>
    <source>
        <strain evidence="10">Berkeley</strain>
    </source>
</reference>
<dbReference type="OrthoDB" id="9783139at2"/>
<evidence type="ECO:0000259" key="7">
    <source>
        <dbReference type="Pfam" id="PF01628"/>
    </source>
</evidence>
<keyword evidence="2 6" id="KW-0805">Transcription regulation</keyword>
<dbReference type="GO" id="GO:0003677">
    <property type="term" value="F:DNA binding"/>
    <property type="evidence" value="ECO:0007669"/>
    <property type="project" value="InterPro"/>
</dbReference>
<dbReference type="SUPFAM" id="SSF46785">
    <property type="entry name" value="Winged helix' DNA-binding domain"/>
    <property type="match status" value="1"/>
</dbReference>
<protein>
    <recommendedName>
        <fullName evidence="6">Heat-inducible transcription repressor HrcA</fullName>
    </recommendedName>
</protein>
<evidence type="ECO:0000313" key="11">
    <source>
        <dbReference type="Proteomes" id="UP000176244"/>
    </source>
</evidence>
<evidence type="ECO:0000256" key="5">
    <source>
        <dbReference type="ARBA" id="ARBA00055319"/>
    </source>
</evidence>
<keyword evidence="1 6" id="KW-0678">Repressor</keyword>
<dbReference type="Gene3D" id="3.30.450.40">
    <property type="match status" value="1"/>
</dbReference>
<dbReference type="InterPro" id="IPR036388">
    <property type="entry name" value="WH-like_DNA-bd_sf"/>
</dbReference>
<evidence type="ECO:0000256" key="1">
    <source>
        <dbReference type="ARBA" id="ARBA00022491"/>
    </source>
</evidence>
<dbReference type="PANTHER" id="PTHR34824:SF1">
    <property type="entry name" value="HEAT-INDUCIBLE TRANSCRIPTION REPRESSOR HRCA"/>
    <property type="match status" value="1"/>
</dbReference>
<dbReference type="AlphaFoldDB" id="A0A1F2PF12"/>
<dbReference type="PANTHER" id="PTHR34824">
    <property type="entry name" value="HEAT-INDUCIBLE TRANSCRIPTION REPRESSOR HRCA"/>
    <property type="match status" value="1"/>
</dbReference>
<dbReference type="NCBIfam" id="TIGR00331">
    <property type="entry name" value="hrcA"/>
    <property type="match status" value="1"/>
</dbReference>
<dbReference type="InterPro" id="IPR002571">
    <property type="entry name" value="HrcA"/>
</dbReference>
<gene>
    <name evidence="6 9" type="primary">hrcA</name>
    <name evidence="9" type="ORF">ACWI_24970</name>
    <name evidence="10" type="ORF">LNN31_04375</name>
</gene>
<dbReference type="Pfam" id="PF03444">
    <property type="entry name" value="WHD_HrcA"/>
    <property type="match status" value="1"/>
</dbReference>
<reference evidence="9 11" key="1">
    <citation type="submission" date="2015-09" db="EMBL/GenBank/DDBJ databases">
        <title>Genome sequence of Acetobacterium wieringae DSM 1911.</title>
        <authorList>
            <person name="Poehlein A."/>
            <person name="Bengelsdorf F.R."/>
            <person name="Schiel-Bengelsdorf B."/>
            <person name="Duerre P."/>
            <person name="Daniel R."/>
        </authorList>
    </citation>
    <scope>NUCLEOTIDE SEQUENCE [LARGE SCALE GENOMIC DNA]</scope>
    <source>
        <strain evidence="9 11">DSM 1911</strain>
    </source>
</reference>
<organism evidence="9 11">
    <name type="scientific">Acetobacterium wieringae</name>
    <dbReference type="NCBI Taxonomy" id="52694"/>
    <lineage>
        <taxon>Bacteria</taxon>
        <taxon>Bacillati</taxon>
        <taxon>Bacillota</taxon>
        <taxon>Clostridia</taxon>
        <taxon>Eubacteriales</taxon>
        <taxon>Eubacteriaceae</taxon>
        <taxon>Acetobacterium</taxon>
    </lineage>
</organism>
<feature type="domain" description="Heat-inducible transcription repressor HrcA C-terminal" evidence="7">
    <location>
        <begin position="108"/>
        <end position="323"/>
    </location>
</feature>
<dbReference type="Proteomes" id="UP001163550">
    <property type="component" value="Chromosome"/>
</dbReference>
<dbReference type="InterPro" id="IPR029016">
    <property type="entry name" value="GAF-like_dom_sf"/>
</dbReference>
<evidence type="ECO:0000313" key="12">
    <source>
        <dbReference type="Proteomes" id="UP001163550"/>
    </source>
</evidence>
<proteinExistence type="inferred from homology"/>
<name>A0A1F2PF12_9FIRM</name>
<dbReference type="InterPro" id="IPR036390">
    <property type="entry name" value="WH_DNA-bd_sf"/>
</dbReference>